<evidence type="ECO:0000256" key="1">
    <source>
        <dbReference type="SAM" id="MobiDB-lite"/>
    </source>
</evidence>
<name>A0ABS9WXC3_9GAMM</name>
<dbReference type="Proteomes" id="UP001139646">
    <property type="component" value="Unassembled WGS sequence"/>
</dbReference>
<gene>
    <name evidence="2" type="ORF">L3081_03470</name>
</gene>
<reference evidence="2" key="1">
    <citation type="submission" date="2022-01" db="EMBL/GenBank/DDBJ databases">
        <title>Colwellia maritima, isolated from seawater.</title>
        <authorList>
            <person name="Kristyanto S."/>
            <person name="Jung J."/>
            <person name="Jeon C.O."/>
        </authorList>
    </citation>
    <scope>NUCLEOTIDE SEQUENCE</scope>
    <source>
        <strain evidence="2">MSW7</strain>
    </source>
</reference>
<sequence>MVACTSTSESPGEQASTNQDNSVFVEGSTVEALVNIHADYANNRLYALNYQMSNLIPMCSKFVIEDIGSKEIEISHQGKVYRYLWDKHTRSAGQSLAQNFNTFFGKRCDSDRVKRLSKKANH</sequence>
<dbReference type="RefSeq" id="WP_242283510.1">
    <property type="nucleotide sequence ID" value="NZ_JAKKSL010000001.1"/>
</dbReference>
<evidence type="ECO:0000313" key="3">
    <source>
        <dbReference type="Proteomes" id="UP001139646"/>
    </source>
</evidence>
<comment type="caution">
    <text evidence="2">The sequence shown here is derived from an EMBL/GenBank/DDBJ whole genome shotgun (WGS) entry which is preliminary data.</text>
</comment>
<feature type="region of interest" description="Disordered" evidence="1">
    <location>
        <begin position="1"/>
        <end position="21"/>
    </location>
</feature>
<organism evidence="2 3">
    <name type="scientific">Colwellia maritima</name>
    <dbReference type="NCBI Taxonomy" id="2912588"/>
    <lineage>
        <taxon>Bacteria</taxon>
        <taxon>Pseudomonadati</taxon>
        <taxon>Pseudomonadota</taxon>
        <taxon>Gammaproteobacteria</taxon>
        <taxon>Alteromonadales</taxon>
        <taxon>Colwelliaceae</taxon>
        <taxon>Colwellia</taxon>
    </lineage>
</organism>
<accession>A0ABS9WXC3</accession>
<dbReference type="EMBL" id="JAKKSL010000001">
    <property type="protein sequence ID" value="MCI2282635.1"/>
    <property type="molecule type" value="Genomic_DNA"/>
</dbReference>
<evidence type="ECO:0000313" key="2">
    <source>
        <dbReference type="EMBL" id="MCI2282635.1"/>
    </source>
</evidence>
<proteinExistence type="predicted"/>
<protein>
    <recommendedName>
        <fullName evidence="4">KTSC domain-containing protein</fullName>
    </recommendedName>
</protein>
<evidence type="ECO:0008006" key="4">
    <source>
        <dbReference type="Google" id="ProtNLM"/>
    </source>
</evidence>
<keyword evidence="3" id="KW-1185">Reference proteome</keyword>